<keyword evidence="2" id="KW-1185">Reference proteome</keyword>
<dbReference type="Proteomes" id="UP000076761">
    <property type="component" value="Unassembled WGS sequence"/>
</dbReference>
<reference evidence="1 2" key="1">
    <citation type="journal article" date="2016" name="Mol. Biol. Evol.">
        <title>Comparative Genomics of Early-Diverging Mushroom-Forming Fungi Provides Insights into the Origins of Lignocellulose Decay Capabilities.</title>
        <authorList>
            <person name="Nagy L.G."/>
            <person name="Riley R."/>
            <person name="Tritt A."/>
            <person name="Adam C."/>
            <person name="Daum C."/>
            <person name="Floudas D."/>
            <person name="Sun H."/>
            <person name="Yadav J.S."/>
            <person name="Pangilinan J."/>
            <person name="Larsson K.H."/>
            <person name="Matsuura K."/>
            <person name="Barry K."/>
            <person name="Labutti K."/>
            <person name="Kuo R."/>
            <person name="Ohm R.A."/>
            <person name="Bhattacharya S.S."/>
            <person name="Shirouzu T."/>
            <person name="Yoshinaga Y."/>
            <person name="Martin F.M."/>
            <person name="Grigoriev I.V."/>
            <person name="Hibbett D.S."/>
        </authorList>
    </citation>
    <scope>NUCLEOTIDE SEQUENCE [LARGE SCALE GENOMIC DNA]</scope>
    <source>
        <strain evidence="1 2">HHB14362 ss-1</strain>
    </source>
</reference>
<protein>
    <submittedName>
        <fullName evidence="1">Uncharacterized protein</fullName>
    </submittedName>
</protein>
<dbReference type="AlphaFoldDB" id="A0A165TL28"/>
<sequence>MRFRVHVTYAIPTVALPSLRGSQGHTVTRRTCTKPSPSRVWDSLRRSLLPAFVRPLAATNPRPGESSAWKERLPWAAL</sequence>
<dbReference type="EMBL" id="KV425565">
    <property type="protein sequence ID" value="KZT26829.1"/>
    <property type="molecule type" value="Genomic_DNA"/>
</dbReference>
<evidence type="ECO:0000313" key="1">
    <source>
        <dbReference type="EMBL" id="KZT26829.1"/>
    </source>
</evidence>
<organism evidence="1 2">
    <name type="scientific">Neolentinus lepideus HHB14362 ss-1</name>
    <dbReference type="NCBI Taxonomy" id="1314782"/>
    <lineage>
        <taxon>Eukaryota</taxon>
        <taxon>Fungi</taxon>
        <taxon>Dikarya</taxon>
        <taxon>Basidiomycota</taxon>
        <taxon>Agaricomycotina</taxon>
        <taxon>Agaricomycetes</taxon>
        <taxon>Gloeophyllales</taxon>
        <taxon>Gloeophyllaceae</taxon>
        <taxon>Neolentinus</taxon>
    </lineage>
</organism>
<proteinExistence type="predicted"/>
<gene>
    <name evidence="1" type="ORF">NEOLEDRAFT_1131889</name>
</gene>
<dbReference type="InParanoid" id="A0A165TL28"/>
<evidence type="ECO:0000313" key="2">
    <source>
        <dbReference type="Proteomes" id="UP000076761"/>
    </source>
</evidence>
<accession>A0A165TL28</accession>
<name>A0A165TL28_9AGAM</name>